<dbReference type="InterPro" id="IPR014030">
    <property type="entry name" value="Ketoacyl_synth_N"/>
</dbReference>
<dbReference type="Pfam" id="PF16197">
    <property type="entry name" value="KAsynt_C_assoc"/>
    <property type="match status" value="1"/>
</dbReference>
<keyword evidence="3" id="KW-0596">Phosphopantetheine</keyword>
<evidence type="ECO:0000256" key="4">
    <source>
        <dbReference type="ARBA" id="ARBA00022553"/>
    </source>
</evidence>
<dbReference type="CDD" id="cd00833">
    <property type="entry name" value="PKS"/>
    <property type="match status" value="1"/>
</dbReference>
<dbReference type="SMART" id="SM00826">
    <property type="entry name" value="PKS_DH"/>
    <property type="match status" value="1"/>
</dbReference>
<dbReference type="Pfam" id="PF14765">
    <property type="entry name" value="PS-DH"/>
    <property type="match status" value="1"/>
</dbReference>
<name>A0A1H4I8P9_9PSEU</name>
<dbReference type="SUPFAM" id="SSF51735">
    <property type="entry name" value="NAD(P)-binding Rossmann-fold domains"/>
    <property type="match status" value="2"/>
</dbReference>
<dbReference type="PROSITE" id="PS52004">
    <property type="entry name" value="KS3_2"/>
    <property type="match status" value="1"/>
</dbReference>
<protein>
    <submittedName>
        <fullName evidence="12">Acyl transferase domain-containing protein</fullName>
    </submittedName>
</protein>
<dbReference type="FunFam" id="3.40.366.10:FF:000002">
    <property type="entry name" value="Probable polyketide synthase 2"/>
    <property type="match status" value="1"/>
</dbReference>
<dbReference type="InterPro" id="IPR049900">
    <property type="entry name" value="PKS_mFAS_DH"/>
</dbReference>
<dbReference type="InterPro" id="IPR015083">
    <property type="entry name" value="NorB/c/GfsB-D-like_docking"/>
</dbReference>
<gene>
    <name evidence="12" type="ORF">SAMN04489727_0267</name>
</gene>
<evidence type="ECO:0000256" key="6">
    <source>
        <dbReference type="ARBA" id="ARBA00023194"/>
    </source>
</evidence>
<dbReference type="Proteomes" id="UP000199622">
    <property type="component" value="Unassembled WGS sequence"/>
</dbReference>
<dbReference type="GO" id="GO:0004312">
    <property type="term" value="F:fatty acid synthase activity"/>
    <property type="evidence" value="ECO:0007669"/>
    <property type="project" value="TreeGrafter"/>
</dbReference>
<evidence type="ECO:0000259" key="10">
    <source>
        <dbReference type="PROSITE" id="PS52004"/>
    </source>
</evidence>
<dbReference type="InterPro" id="IPR057326">
    <property type="entry name" value="KR_dom"/>
</dbReference>
<dbReference type="SMART" id="SM00825">
    <property type="entry name" value="PKS_KS"/>
    <property type="match status" value="1"/>
</dbReference>
<dbReference type="CDD" id="cd08956">
    <property type="entry name" value="KR_3_FAS_SDR_x"/>
    <property type="match status" value="1"/>
</dbReference>
<evidence type="ECO:0000256" key="2">
    <source>
        <dbReference type="ARBA" id="ARBA00004792"/>
    </source>
</evidence>
<feature type="domain" description="Ketosynthase family 3 (KS3)" evidence="10">
    <location>
        <begin position="34"/>
        <end position="458"/>
    </location>
</feature>
<keyword evidence="7" id="KW-0511">Multifunctional enzyme</keyword>
<dbReference type="Gene3D" id="3.30.70.3290">
    <property type="match status" value="1"/>
</dbReference>
<dbReference type="InterPro" id="IPR049551">
    <property type="entry name" value="PKS_DH_C"/>
</dbReference>
<dbReference type="GO" id="GO:0030639">
    <property type="term" value="P:polyketide biosynthetic process"/>
    <property type="evidence" value="ECO:0007669"/>
    <property type="project" value="UniProtKB-ARBA"/>
</dbReference>
<evidence type="ECO:0000256" key="7">
    <source>
        <dbReference type="ARBA" id="ARBA00023268"/>
    </source>
</evidence>
<evidence type="ECO:0000256" key="3">
    <source>
        <dbReference type="ARBA" id="ARBA00022450"/>
    </source>
</evidence>
<dbReference type="InterPro" id="IPR014043">
    <property type="entry name" value="Acyl_transferase_dom"/>
</dbReference>
<organism evidence="12 13">
    <name type="scientific">Amycolatopsis tolypomycina</name>
    <dbReference type="NCBI Taxonomy" id="208445"/>
    <lineage>
        <taxon>Bacteria</taxon>
        <taxon>Bacillati</taxon>
        <taxon>Actinomycetota</taxon>
        <taxon>Actinomycetes</taxon>
        <taxon>Pseudonocardiales</taxon>
        <taxon>Pseudonocardiaceae</taxon>
        <taxon>Amycolatopsis</taxon>
    </lineage>
</organism>
<dbReference type="Pfam" id="PF08659">
    <property type="entry name" value="KR"/>
    <property type="match status" value="1"/>
</dbReference>
<dbReference type="SUPFAM" id="SSF52151">
    <property type="entry name" value="FabD/lysophospholipase-like"/>
    <property type="match status" value="1"/>
</dbReference>
<dbReference type="FunFam" id="3.40.47.10:FF:000019">
    <property type="entry name" value="Polyketide synthase type I"/>
    <property type="match status" value="1"/>
</dbReference>
<dbReference type="GO" id="GO:0006633">
    <property type="term" value="P:fatty acid biosynthetic process"/>
    <property type="evidence" value="ECO:0007669"/>
    <property type="project" value="TreeGrafter"/>
</dbReference>
<keyword evidence="6" id="KW-0045">Antibiotic biosynthesis</keyword>
<evidence type="ECO:0000256" key="8">
    <source>
        <dbReference type="ARBA" id="ARBA00023315"/>
    </source>
</evidence>
<dbReference type="PROSITE" id="PS52019">
    <property type="entry name" value="PKS_MFAS_DH"/>
    <property type="match status" value="1"/>
</dbReference>
<feature type="domain" description="PKS/mFAS DH" evidence="11">
    <location>
        <begin position="918"/>
        <end position="1191"/>
    </location>
</feature>
<keyword evidence="5 12" id="KW-0808">Transferase</keyword>
<feature type="active site" description="Proton donor; for dehydratase activity" evidence="9">
    <location>
        <position position="1115"/>
    </location>
</feature>
<sequence>MSAPNEQIVDALRASLKENVRLQQENAALAAAAAEPVAIVSMACRYAGGIRGPEDFWRVVSEGADVYTGFPEDRGWDVDGLYHPDPDNPGTTYVREGAFLHDAAQFDAGFFGISPREALAMDPQQRQLLEVSWETLERAGIDPHSVRGSDIGVYAGVVHQDYAPDLSGFEGFMSLERALGTAGGVASGRVAYTLGLEGPAVTVDTMCSSSLVAIHLAAQALRRGECSMALAGGSTVMATPGGFVGFARQRALAFDGRCKSYAAAADGSGWAEGVGVLLLEKLSVARERGHQVLAVIRGSAVNQDGASNGLTAPNGPAQQRVIRKALASAGLSPSDVDTVEGHGTGTVLGDPIEVQALLATYGQDRERPLLLGSVKSVVGHTQAASGVAGVIKLVQSLRHGQLPATRHVDAPTPQVDWSSGSIELLTEGREWPRNGHPRRGAVSAFGASGTNAHMILEEAPSDEPAVEESAPAGVVPLVVSAATAASLAAQAGRLAEVDGVSLADMAGTLVSGRAMLSERAVVVAGSSEEAVTGLQALARGESAPGLLSGRGSGAPGKVVWVFPGQGTQWAGMGRELLDASPVFAARIAECEAALGRWVDWSLTDVLRGDADLDRVDVVQPASFAVMVGLAAVWASLGVEPEAVVGHSQGEIAAACVSGALSLDDAAKVVALRSQAIAASLAGRGGMASVALSEEDAAARIERWAGRVEVAAVNGPTSVVIAGDAEALDEALDALDDQGVRIRRVAVDYASHTKHVEAARDALAEMLGGIRAQAPAVPFYSTVTGEWVDDAGVLDGGYWYRNLRRQVRFGPAVADLIEQGHRVFVEVSAHPVLVQPINELVDDAVVTGTLRREDGGLRRLLASAAELFVRGVTVDWTGVLPPSRRVALPTYAFDHQHYWLQLGGSATDAGSLGLAGADHPLLGAVVPLPQSDGLVFTSRLSLKTHPWLAGHAIGGVVLIPGTVYVDLALRAGDELGFGVLEELVIEAPLVLGERGGVRVQVAVSGPTETGSRAVDVFSMRDDGDEWVRHATGLLGESTSREPDRFDFAAWPPAGAEPIDVENFYADLTERGYAYSGAFQGMRAVWRRGDEVFAEVALPDDHQEDAGKFGLHPALLDTALHTNAFANPGDDRNVLPFAWNGLVLHAVGASALRVRVAPGGPDALTFQAADETGGLVVTMDSLVSREVSAAQLETAAGEERDSLFQVGWVDLEQGIASVATDHVEVLEAAGGEPLELTSRVLAAVQAWLESAAEEARLVVVTRGAVREVTDPAGAAVWGLVRAAQAENPGRIILVDTDGDLPLGALLGSGEPQIAVRGGAFSVPRLSRATGEAADGVFSPEGTVLLTGGTGSLGALVAKHLVARHGVRRLVLASRRGVAAEDLLAELAEQGASVSVVACDVADRDQVAALLAEHRPTGLVHLAGLLDDGVIGALNRERLAGVFAPKVDAVQHLDALTRDHDLDAFVVFSSAAALMGSAGQGNYAAANAFLDGLMASRRAAGLPGVSLAWGLWEQADGLTAHLSATDQARMSRGGVLAMTPAEALDSFDIGLAAEQALLVPIKLDLKTLRGGGDVPHLLRGLVRASRRVTRTAAASGGGGLLGKLAGRPAEEQEGVLLGIVQAEAAAVLGFTAPSWPRAPTGSATSASTR</sequence>
<dbReference type="STRING" id="208445.SAMN04489727_0267"/>
<proteinExistence type="predicted"/>
<feature type="region of interest" description="N-terminal hotdog fold" evidence="9">
    <location>
        <begin position="918"/>
        <end position="1040"/>
    </location>
</feature>
<dbReference type="InterPro" id="IPR036291">
    <property type="entry name" value="NAD(P)-bd_dom_sf"/>
</dbReference>
<dbReference type="Gene3D" id="3.40.50.720">
    <property type="entry name" value="NAD(P)-binding Rossmann-like Domain"/>
    <property type="match status" value="1"/>
</dbReference>
<dbReference type="Pfam" id="PF02801">
    <property type="entry name" value="Ketoacyl-synt_C"/>
    <property type="match status" value="1"/>
</dbReference>
<dbReference type="PANTHER" id="PTHR43775:SF51">
    <property type="entry name" value="INACTIVE PHENOLPHTHIOCEROL SYNTHESIS POLYKETIDE SYNTHASE TYPE I PKS1-RELATED"/>
    <property type="match status" value="1"/>
</dbReference>
<dbReference type="Pfam" id="PF00109">
    <property type="entry name" value="ketoacyl-synt"/>
    <property type="match status" value="1"/>
</dbReference>
<dbReference type="Gene3D" id="3.10.129.110">
    <property type="entry name" value="Polyketide synthase dehydratase"/>
    <property type="match status" value="1"/>
</dbReference>
<dbReference type="InterPro" id="IPR001227">
    <property type="entry name" value="Ac_transferase_dom_sf"/>
</dbReference>
<accession>A0A1H4I8P9</accession>
<dbReference type="InterPro" id="IPR020841">
    <property type="entry name" value="PKS_Beta-ketoAc_synthase_dom"/>
</dbReference>
<dbReference type="SMART" id="SM00827">
    <property type="entry name" value="PKS_AT"/>
    <property type="match status" value="1"/>
</dbReference>
<dbReference type="InterPro" id="IPR013968">
    <property type="entry name" value="PKS_KR"/>
</dbReference>
<comment type="cofactor">
    <cofactor evidence="1">
        <name>pantetheine 4'-phosphate</name>
        <dbReference type="ChEBI" id="CHEBI:47942"/>
    </cofactor>
</comment>
<dbReference type="GO" id="GO:0017000">
    <property type="term" value="P:antibiotic biosynthetic process"/>
    <property type="evidence" value="ECO:0007669"/>
    <property type="project" value="UniProtKB-KW"/>
</dbReference>
<dbReference type="InterPro" id="IPR042104">
    <property type="entry name" value="PKS_dehydratase_sf"/>
</dbReference>
<evidence type="ECO:0000256" key="1">
    <source>
        <dbReference type="ARBA" id="ARBA00001957"/>
    </source>
</evidence>
<evidence type="ECO:0000256" key="9">
    <source>
        <dbReference type="PROSITE-ProRule" id="PRU01363"/>
    </source>
</evidence>
<dbReference type="SUPFAM" id="SSF55048">
    <property type="entry name" value="Probable ACP-binding domain of malonyl-CoA ACP transacylase"/>
    <property type="match status" value="1"/>
</dbReference>
<dbReference type="InterPro" id="IPR050091">
    <property type="entry name" value="PKS_NRPS_Biosynth_Enz"/>
</dbReference>
<dbReference type="InterPro" id="IPR016035">
    <property type="entry name" value="Acyl_Trfase/lysoPLipase"/>
</dbReference>
<evidence type="ECO:0000313" key="13">
    <source>
        <dbReference type="Proteomes" id="UP000199622"/>
    </source>
</evidence>
<dbReference type="PANTHER" id="PTHR43775">
    <property type="entry name" value="FATTY ACID SYNTHASE"/>
    <property type="match status" value="1"/>
</dbReference>
<reference evidence="13" key="1">
    <citation type="submission" date="2016-10" db="EMBL/GenBank/DDBJ databases">
        <authorList>
            <person name="Varghese N."/>
            <person name="Submissions S."/>
        </authorList>
    </citation>
    <scope>NUCLEOTIDE SEQUENCE [LARGE SCALE GENOMIC DNA]</scope>
    <source>
        <strain evidence="13">DSM 44544</strain>
    </source>
</reference>
<dbReference type="EMBL" id="FNSO01000001">
    <property type="protein sequence ID" value="SEB30116.1"/>
    <property type="molecule type" value="Genomic_DNA"/>
</dbReference>
<keyword evidence="13" id="KW-1185">Reference proteome</keyword>
<dbReference type="SUPFAM" id="SSF53901">
    <property type="entry name" value="Thiolase-like"/>
    <property type="match status" value="1"/>
</dbReference>
<dbReference type="InterPro" id="IPR014031">
    <property type="entry name" value="Ketoacyl_synth_C"/>
</dbReference>
<evidence type="ECO:0000313" key="12">
    <source>
        <dbReference type="EMBL" id="SEB30116.1"/>
    </source>
</evidence>
<dbReference type="Pfam" id="PF21089">
    <property type="entry name" value="PKS_DH_N"/>
    <property type="match status" value="1"/>
</dbReference>
<dbReference type="Pfam" id="PF08990">
    <property type="entry name" value="Docking"/>
    <property type="match status" value="1"/>
</dbReference>
<dbReference type="InterPro" id="IPR032821">
    <property type="entry name" value="PKS_assoc"/>
</dbReference>
<dbReference type="InterPro" id="IPR020807">
    <property type="entry name" value="PKS_DH"/>
</dbReference>
<dbReference type="SMART" id="SM00822">
    <property type="entry name" value="PKS_KR"/>
    <property type="match status" value="1"/>
</dbReference>
<keyword evidence="4" id="KW-0597">Phosphoprotein</keyword>
<dbReference type="Gene3D" id="3.40.366.10">
    <property type="entry name" value="Malonyl-Coenzyme A Acyl Carrier Protein, domain 2"/>
    <property type="match status" value="1"/>
</dbReference>
<dbReference type="InterPro" id="IPR049552">
    <property type="entry name" value="PKS_DH_N"/>
</dbReference>
<dbReference type="InterPro" id="IPR016039">
    <property type="entry name" value="Thiolase-like"/>
</dbReference>
<dbReference type="InterPro" id="IPR016036">
    <property type="entry name" value="Malonyl_transacylase_ACP-bd"/>
</dbReference>
<dbReference type="Pfam" id="PF00698">
    <property type="entry name" value="Acyl_transf_1"/>
    <property type="match status" value="1"/>
</dbReference>
<dbReference type="Gene3D" id="3.40.47.10">
    <property type="match status" value="1"/>
</dbReference>
<feature type="active site" description="Proton acceptor; for dehydratase activity" evidence="9">
    <location>
        <position position="950"/>
    </location>
</feature>
<feature type="region of interest" description="C-terminal hotdog fold" evidence="9">
    <location>
        <begin position="1054"/>
        <end position="1191"/>
    </location>
</feature>
<evidence type="ECO:0000256" key="5">
    <source>
        <dbReference type="ARBA" id="ARBA00022679"/>
    </source>
</evidence>
<comment type="pathway">
    <text evidence="2">Antibiotic biosynthesis.</text>
</comment>
<evidence type="ECO:0000259" key="11">
    <source>
        <dbReference type="PROSITE" id="PS52019"/>
    </source>
</evidence>
<keyword evidence="8" id="KW-0012">Acyltransferase</keyword>